<name>A0A811GD60_9GAMM</name>
<dbReference type="Proteomes" id="UP000489961">
    <property type="component" value="Unassembled WGS sequence"/>
</dbReference>
<gene>
    <name evidence="1" type="ORF">SFB21_1024</name>
</gene>
<sequence>MKVDHNKDANLLHAIYKILLKEWDPLGIRYNPSMADEYEEYLPKIFSMICSHSSESEIFEYLWRIENKVMEQKGNRQHTSRIASMLKELQNQN</sequence>
<dbReference type="EMBL" id="CADDTS010000022">
    <property type="protein sequence ID" value="CAB1212354.1"/>
    <property type="molecule type" value="Genomic_DNA"/>
</dbReference>
<accession>A0A811GD60</accession>
<evidence type="ECO:0000313" key="1">
    <source>
        <dbReference type="EMBL" id="CAB1212354.1"/>
    </source>
</evidence>
<evidence type="ECO:0008006" key="3">
    <source>
        <dbReference type="Google" id="ProtNLM"/>
    </source>
</evidence>
<comment type="caution">
    <text evidence="1">The sequence shown here is derived from an EMBL/GenBank/DDBJ whole genome shotgun (WGS) entry which is preliminary data.</text>
</comment>
<protein>
    <recommendedName>
        <fullName evidence="3">DUF1871 family protein</fullName>
    </recommendedName>
</protein>
<dbReference type="RefSeq" id="WP_174558971.1">
    <property type="nucleotide sequence ID" value="NZ_CADDTS010000022.1"/>
</dbReference>
<proteinExistence type="predicted"/>
<evidence type="ECO:0000313" key="2">
    <source>
        <dbReference type="Proteomes" id="UP000489961"/>
    </source>
</evidence>
<dbReference type="AlphaFoldDB" id="A0A811GD60"/>
<reference evidence="1 2" key="1">
    <citation type="submission" date="2020-02" db="EMBL/GenBank/DDBJ databases">
        <authorList>
            <person name="Chaudhuri R."/>
        </authorList>
    </citation>
    <scope>NUCLEOTIDE SEQUENCE [LARGE SCALE GENOMIC DNA]</scope>
    <source>
        <strain evidence="1">SFB21</strain>
    </source>
</reference>
<organism evidence="1 2">
    <name type="scientific">Acinetobacter bouvetii</name>
    <dbReference type="NCBI Taxonomy" id="202951"/>
    <lineage>
        <taxon>Bacteria</taxon>
        <taxon>Pseudomonadati</taxon>
        <taxon>Pseudomonadota</taxon>
        <taxon>Gammaproteobacteria</taxon>
        <taxon>Moraxellales</taxon>
        <taxon>Moraxellaceae</taxon>
        <taxon>Acinetobacter</taxon>
    </lineage>
</organism>